<dbReference type="Pfam" id="PF00542">
    <property type="entry name" value="Ribosomal_L12"/>
    <property type="match status" value="1"/>
</dbReference>
<evidence type="ECO:0000313" key="7">
    <source>
        <dbReference type="Proteomes" id="UP001158576"/>
    </source>
</evidence>
<keyword evidence="2" id="KW-0689">Ribosomal protein</keyword>
<gene>
    <name evidence="6" type="ORF">OKIOD_LOCUS6746</name>
</gene>
<dbReference type="SUPFAM" id="SSF54736">
    <property type="entry name" value="ClpS-like"/>
    <property type="match status" value="1"/>
</dbReference>
<evidence type="ECO:0000256" key="2">
    <source>
        <dbReference type="ARBA" id="ARBA00022980"/>
    </source>
</evidence>
<sequence>MFSHIVRMQTSVVRRSFGYSAARFAAVPKVDDEERQPSEKVIGLVDAIAGLTLQEVADLNTALKERLNISEVSYAAPAAAAAPVAAAAPQEEAAEESKEEAKKIQTEFTVTMTGFDAKNKIKVIKAIKANMPDMNLVSAKKFVEDLPKVLRQDVAKEEAEKIMEVFKAEGATVEMK</sequence>
<dbReference type="InterPro" id="IPR008932">
    <property type="entry name" value="Ribosomal_bL12_oligo"/>
</dbReference>
<dbReference type="SUPFAM" id="SSF48300">
    <property type="entry name" value="Ribosomal protein L7/12, oligomerisation (N-terminal) domain"/>
    <property type="match status" value="1"/>
</dbReference>
<evidence type="ECO:0000256" key="1">
    <source>
        <dbReference type="ARBA" id="ARBA00007197"/>
    </source>
</evidence>
<feature type="domain" description="Large ribosomal subunit protein bL12 oligomerization" evidence="5">
    <location>
        <begin position="44"/>
        <end position="88"/>
    </location>
</feature>
<dbReference type="Pfam" id="PF16320">
    <property type="entry name" value="Ribosomal_L12_N"/>
    <property type="match status" value="1"/>
</dbReference>
<accession>A0ABN7SG48</accession>
<reference evidence="6 7" key="1">
    <citation type="submission" date="2021-04" db="EMBL/GenBank/DDBJ databases">
        <authorList>
            <person name="Bliznina A."/>
        </authorList>
    </citation>
    <scope>NUCLEOTIDE SEQUENCE [LARGE SCALE GENOMIC DNA]</scope>
</reference>
<keyword evidence="3" id="KW-0687">Ribonucleoprotein</keyword>
<dbReference type="Gene3D" id="1.20.5.710">
    <property type="entry name" value="Single helix bin"/>
    <property type="match status" value="1"/>
</dbReference>
<dbReference type="CDD" id="cd00387">
    <property type="entry name" value="Ribosomal_L7_L12"/>
    <property type="match status" value="1"/>
</dbReference>
<keyword evidence="7" id="KW-1185">Reference proteome</keyword>
<dbReference type="Proteomes" id="UP001158576">
    <property type="component" value="Chromosome XSR"/>
</dbReference>
<evidence type="ECO:0000256" key="3">
    <source>
        <dbReference type="ARBA" id="ARBA00023274"/>
    </source>
</evidence>
<dbReference type="HAMAP" id="MF_00368">
    <property type="entry name" value="Ribosomal_bL12"/>
    <property type="match status" value="1"/>
</dbReference>
<name>A0ABN7SG48_OIKDI</name>
<dbReference type="InterPro" id="IPR000206">
    <property type="entry name" value="Ribosomal_bL12"/>
</dbReference>
<comment type="similarity">
    <text evidence="1">Belongs to the bacterial ribosomal protein bL12 family.</text>
</comment>
<evidence type="ECO:0000259" key="4">
    <source>
        <dbReference type="Pfam" id="PF00542"/>
    </source>
</evidence>
<dbReference type="InterPro" id="IPR036235">
    <property type="entry name" value="Ribosomal_bL12_oligo_N_sf"/>
</dbReference>
<dbReference type="PANTHER" id="PTHR45987:SF4">
    <property type="entry name" value="LARGE RIBOSOMAL SUBUNIT PROTEIN BL12M"/>
    <property type="match status" value="1"/>
</dbReference>
<organism evidence="6 7">
    <name type="scientific">Oikopleura dioica</name>
    <name type="common">Tunicate</name>
    <dbReference type="NCBI Taxonomy" id="34765"/>
    <lineage>
        <taxon>Eukaryota</taxon>
        <taxon>Metazoa</taxon>
        <taxon>Chordata</taxon>
        <taxon>Tunicata</taxon>
        <taxon>Appendicularia</taxon>
        <taxon>Copelata</taxon>
        <taxon>Oikopleuridae</taxon>
        <taxon>Oikopleura</taxon>
    </lineage>
</organism>
<evidence type="ECO:0000313" key="6">
    <source>
        <dbReference type="EMBL" id="CAG5097690.1"/>
    </source>
</evidence>
<evidence type="ECO:0000259" key="5">
    <source>
        <dbReference type="Pfam" id="PF16320"/>
    </source>
</evidence>
<dbReference type="PANTHER" id="PTHR45987">
    <property type="entry name" value="39S RIBOSOMAL PROTEIN L12"/>
    <property type="match status" value="1"/>
</dbReference>
<protein>
    <submittedName>
        <fullName evidence="6">Oidioi.mRNA.OKI2018_I69.XSR.g15188.t1.cds</fullName>
    </submittedName>
</protein>
<dbReference type="InterPro" id="IPR013823">
    <property type="entry name" value="Ribosomal_bL12_C"/>
</dbReference>
<dbReference type="EMBL" id="OU015569">
    <property type="protein sequence ID" value="CAG5097690.1"/>
    <property type="molecule type" value="Genomic_DNA"/>
</dbReference>
<dbReference type="Gene3D" id="3.30.1390.10">
    <property type="match status" value="1"/>
</dbReference>
<feature type="domain" description="Large ribosomal subunit protein bL12 C-terminal" evidence="4">
    <location>
        <begin position="108"/>
        <end position="176"/>
    </location>
</feature>
<proteinExistence type="inferred from homology"/>
<dbReference type="InterPro" id="IPR014719">
    <property type="entry name" value="Ribosomal_bL12_C/ClpS-like"/>
</dbReference>